<comment type="caution">
    <text evidence="3">The sequence shown here is derived from an EMBL/GenBank/DDBJ whole genome shotgun (WGS) entry which is preliminary data.</text>
</comment>
<evidence type="ECO:0000313" key="5">
    <source>
        <dbReference type="Proteomes" id="UP000663823"/>
    </source>
</evidence>
<organism evidence="3 5">
    <name type="scientific">Rotaria sordida</name>
    <dbReference type="NCBI Taxonomy" id="392033"/>
    <lineage>
        <taxon>Eukaryota</taxon>
        <taxon>Metazoa</taxon>
        <taxon>Spiralia</taxon>
        <taxon>Gnathifera</taxon>
        <taxon>Rotifera</taxon>
        <taxon>Eurotatoria</taxon>
        <taxon>Bdelloidea</taxon>
        <taxon>Philodinida</taxon>
        <taxon>Philodinidae</taxon>
        <taxon>Rotaria</taxon>
    </lineage>
</organism>
<evidence type="ECO:0008006" key="6">
    <source>
        <dbReference type="Google" id="ProtNLM"/>
    </source>
</evidence>
<dbReference type="Proteomes" id="UP000663874">
    <property type="component" value="Unassembled WGS sequence"/>
</dbReference>
<dbReference type="Proteomes" id="UP000663882">
    <property type="component" value="Unassembled WGS sequence"/>
</dbReference>
<protein>
    <recommendedName>
        <fullName evidence="6">B box-type domain-containing protein</fullName>
    </recommendedName>
</protein>
<evidence type="ECO:0000313" key="4">
    <source>
        <dbReference type="EMBL" id="CAF4006071.1"/>
    </source>
</evidence>
<name>A0A819MEA9_9BILA</name>
<dbReference type="Proteomes" id="UP000663823">
    <property type="component" value="Unassembled WGS sequence"/>
</dbReference>
<dbReference type="EMBL" id="CAJNOO010002336">
    <property type="protein sequence ID" value="CAF1258156.1"/>
    <property type="molecule type" value="Genomic_DNA"/>
</dbReference>
<dbReference type="AlphaFoldDB" id="A0A819MEA9"/>
<reference evidence="3" key="1">
    <citation type="submission" date="2021-02" db="EMBL/GenBank/DDBJ databases">
        <authorList>
            <person name="Nowell W R."/>
        </authorList>
    </citation>
    <scope>NUCLEOTIDE SEQUENCE</scope>
</reference>
<dbReference type="EMBL" id="CAJOBE010006409">
    <property type="protein sequence ID" value="CAF4006071.1"/>
    <property type="molecule type" value="Genomic_DNA"/>
</dbReference>
<dbReference type="EMBL" id="CAJNOU010003046">
    <property type="protein sequence ID" value="CAF1367282.1"/>
    <property type="molecule type" value="Genomic_DNA"/>
</dbReference>
<sequence>MLFSSSSKKCCPADGCNSVGILKCEGCSQIFCRKHVDEHRDFLNYQLDEIALQHDTLQQMITEQKNKDKNYHPLLKQIDKWEQDSITKIQQTAKEARQQTEILFGSQKEMISKELHDLAEELEKARIDDDFVEIDLCQWTNMLEELKHNVNNVSSSAIINEDPTKLLVANIFVSSPIQQNFNEVEQFGKIFGNVCIAENGYLAYHCGLEKDFAFVRGMYEYSSGKYEIRFVMNKKNPTNVMSFDIISKSMLILNDKFNIEKSTFGLYSKHNTYRSIAKSPSYECFLNMADETAFEIELLLDCDNQRITYFNERTKNKRELNVNIRRCPFPWQILIYLCDAEDSVRLLSSKKLL</sequence>
<dbReference type="OrthoDB" id="9984720at2759"/>
<dbReference type="Proteomes" id="UP000663889">
    <property type="component" value="Unassembled WGS sequence"/>
</dbReference>
<evidence type="ECO:0000313" key="3">
    <source>
        <dbReference type="EMBL" id="CAF3978156.1"/>
    </source>
</evidence>
<accession>A0A819MEA9</accession>
<evidence type="ECO:0000313" key="2">
    <source>
        <dbReference type="EMBL" id="CAF1367282.1"/>
    </source>
</evidence>
<gene>
    <name evidence="4" type="ORF">FNK824_LOCUS26221</name>
    <name evidence="3" type="ORF">OTI717_LOCUS27803</name>
    <name evidence="1" type="ORF">RFH988_LOCUS27530</name>
    <name evidence="2" type="ORF">SEV965_LOCUS29700</name>
</gene>
<evidence type="ECO:0000313" key="1">
    <source>
        <dbReference type="EMBL" id="CAF1258156.1"/>
    </source>
</evidence>
<dbReference type="EMBL" id="CAJOAX010006355">
    <property type="protein sequence ID" value="CAF3978156.1"/>
    <property type="molecule type" value="Genomic_DNA"/>
</dbReference>
<proteinExistence type="predicted"/>